<evidence type="ECO:0000313" key="3">
    <source>
        <dbReference type="Proteomes" id="UP000289437"/>
    </source>
</evidence>
<keyword evidence="1" id="KW-0732">Signal</keyword>
<dbReference type="EMBL" id="RDSM01000003">
    <property type="protein sequence ID" value="RXH55195.1"/>
    <property type="molecule type" value="Genomic_DNA"/>
</dbReference>
<dbReference type="AlphaFoldDB" id="A0A4Q0SVS4"/>
<dbReference type="RefSeq" id="WP_161571075.1">
    <property type="nucleotide sequence ID" value="NZ_RDSM01000003.1"/>
</dbReference>
<comment type="caution">
    <text evidence="2">The sequence shown here is derived from an EMBL/GenBank/DDBJ whole genome shotgun (WGS) entry which is preliminary data.</text>
</comment>
<feature type="signal peptide" evidence="1">
    <location>
        <begin position="1"/>
        <end position="30"/>
    </location>
</feature>
<protein>
    <submittedName>
        <fullName evidence="2">Purine nucleoside permease</fullName>
    </submittedName>
</protein>
<reference evidence="3" key="2">
    <citation type="submission" date="2019-02" db="EMBL/GenBank/DDBJ databases">
        <title>Granulicella sibirica sp. nov., a psychrotolerant acidobacterium isolated from an organic soil layer in forested tundra, West Siberia.</title>
        <authorList>
            <person name="Oshkin I.Y."/>
            <person name="Kulichevskaya I.S."/>
            <person name="Rijpstra W.I.C."/>
            <person name="Sinninghe Damste J.S."/>
            <person name="Rakitin A.L."/>
            <person name="Ravin N.V."/>
            <person name="Dedysh S.N."/>
        </authorList>
    </citation>
    <scope>NUCLEOTIDE SEQUENCE [LARGE SCALE GENOMIC DNA]</scope>
    <source>
        <strain evidence="3">AF10</strain>
    </source>
</reference>
<evidence type="ECO:0000256" key="1">
    <source>
        <dbReference type="SAM" id="SignalP"/>
    </source>
</evidence>
<proteinExistence type="predicted"/>
<dbReference type="PIRSF" id="PIRSF013171">
    <property type="entry name" value="Pur_nuclsid_perm"/>
    <property type="match status" value="1"/>
</dbReference>
<dbReference type="InterPro" id="IPR009486">
    <property type="entry name" value="Pur_nuclsid_perm"/>
</dbReference>
<dbReference type="OrthoDB" id="109937at2"/>
<keyword evidence="3" id="KW-1185">Reference proteome</keyword>
<organism evidence="2 3">
    <name type="scientific">Granulicella sibirica</name>
    <dbReference type="NCBI Taxonomy" id="2479048"/>
    <lineage>
        <taxon>Bacteria</taxon>
        <taxon>Pseudomonadati</taxon>
        <taxon>Acidobacteriota</taxon>
        <taxon>Terriglobia</taxon>
        <taxon>Terriglobales</taxon>
        <taxon>Acidobacteriaceae</taxon>
        <taxon>Granulicella</taxon>
    </lineage>
</organism>
<accession>A0A4Q0SVS4</accession>
<evidence type="ECO:0000313" key="2">
    <source>
        <dbReference type="EMBL" id="RXH55195.1"/>
    </source>
</evidence>
<sequence>MTQRLRLRVPLCRLSLAAFLLWTGSSRAYAQDHIEPHVLIIATYETGKDHGDTPGELQFWVERRKLDQAIAVPGLDHPLLTDGHGLYAMVSGTTSRSAVQMMTLAMDPRFDLTHTYLLLSGIGGADPAQMTVGGAVWVRQVLDGDPAFEIDSREIPAAWPYGTIALGATEAGKVPENVDSAPAAGVSDNGSGGVGKIVYNLNPKLVDWAYGLTKATALGDTAEMAASRARFTAFPNALKAPSVIIGDSLVTDHFWHGAILNKWAEDWVRLYTRGAGSLAIADCEDQGILLAMTKLGQLRRVDMGRLLVLRTASNFTVPPPGMAPEKSLFDDLAGSPGYLPSLEANYKVGNVVVTDLLAHWPTYKEQIP</sequence>
<reference evidence="2 3" key="1">
    <citation type="submission" date="2018-11" db="EMBL/GenBank/DDBJ databases">
        <authorList>
            <person name="Mardanov A.V."/>
            <person name="Ravin N.V."/>
            <person name="Dedysh S.N."/>
        </authorList>
    </citation>
    <scope>NUCLEOTIDE SEQUENCE [LARGE SCALE GENOMIC DNA]</scope>
    <source>
        <strain evidence="2 3">AF10</strain>
    </source>
</reference>
<dbReference type="PANTHER" id="PTHR38643:SF1">
    <property type="entry name" value="PURINE NUCLEOSIDE PERMEASE C285.05-RELATED"/>
    <property type="match status" value="1"/>
</dbReference>
<dbReference type="Proteomes" id="UP000289437">
    <property type="component" value="Unassembled WGS sequence"/>
</dbReference>
<dbReference type="PANTHER" id="PTHR38643">
    <property type="entry name" value="PURINE NUCLEOSIDE PERMEASE C285.05-RELATED"/>
    <property type="match status" value="1"/>
</dbReference>
<dbReference type="Pfam" id="PF06516">
    <property type="entry name" value="NUP"/>
    <property type="match status" value="1"/>
</dbReference>
<name>A0A4Q0SVS4_9BACT</name>
<feature type="chain" id="PRO_5020250755" evidence="1">
    <location>
        <begin position="31"/>
        <end position="368"/>
    </location>
</feature>
<gene>
    <name evidence="2" type="ORF">GRAN_4299</name>
</gene>
<dbReference type="GO" id="GO:0055085">
    <property type="term" value="P:transmembrane transport"/>
    <property type="evidence" value="ECO:0007669"/>
    <property type="project" value="InterPro"/>
</dbReference>